<sequence>MFYMLANFTNCVKYRTHLLEQHIASACTIRPLVYLYPFGRPSSARQTSPPPARNSRSSSNLYGERHQATGVPLEDWDVRVDTQTEADLDYAIKKGCDYIATGTAPDPLPGVVAPAPPPAPPAELGSRREQVPLLPIVEPWRRGGQQQPPTAPIPQGRLSVPPPEGKQDQIAPPPRASGP</sequence>
<feature type="region of interest" description="Disordered" evidence="1">
    <location>
        <begin position="109"/>
        <end position="179"/>
    </location>
</feature>
<comment type="caution">
    <text evidence="2">The sequence shown here is derived from an EMBL/GenBank/DDBJ whole genome shotgun (WGS) entry which is preliminary data.</text>
</comment>
<keyword evidence="3" id="KW-1185">Reference proteome</keyword>
<evidence type="ECO:0000256" key="1">
    <source>
        <dbReference type="SAM" id="MobiDB-lite"/>
    </source>
</evidence>
<organism evidence="2 3">
    <name type="scientific">Pyricularia grisea</name>
    <name type="common">Crabgrass-specific blast fungus</name>
    <name type="synonym">Magnaporthe grisea</name>
    <dbReference type="NCBI Taxonomy" id="148305"/>
    <lineage>
        <taxon>Eukaryota</taxon>
        <taxon>Fungi</taxon>
        <taxon>Dikarya</taxon>
        <taxon>Ascomycota</taxon>
        <taxon>Pezizomycotina</taxon>
        <taxon>Sordariomycetes</taxon>
        <taxon>Sordariomycetidae</taxon>
        <taxon>Magnaporthales</taxon>
        <taxon>Pyriculariaceae</taxon>
        <taxon>Pyricularia</taxon>
    </lineage>
</organism>
<accession>A0ABQ8NY50</accession>
<dbReference type="Proteomes" id="UP001059893">
    <property type="component" value="Unassembled WGS sequence"/>
</dbReference>
<feature type="region of interest" description="Disordered" evidence="1">
    <location>
        <begin position="42"/>
        <end position="67"/>
    </location>
</feature>
<name>A0ABQ8NY50_PYRGI</name>
<evidence type="ECO:0000313" key="3">
    <source>
        <dbReference type="Proteomes" id="UP001059893"/>
    </source>
</evidence>
<gene>
    <name evidence="2" type="ORF">MCOR33_001129</name>
</gene>
<reference evidence="2" key="1">
    <citation type="submission" date="2021-01" db="EMBL/GenBank/DDBJ databases">
        <title>Deciphering the adaptive evolutionary patterns associated with biogeogrpahic diversity in the finger millet blast pathogen Magnaporthe oryzae in Eastern Africa.</title>
        <authorList>
            <person name="Onyema G."/>
            <person name="Shittu T.A."/>
            <person name="Dodsworth S."/>
            <person name="Devilliers S."/>
            <person name="Muthumeenakshi S."/>
            <person name="Sreenivasaprasad S."/>
        </authorList>
    </citation>
    <scope>NUCLEOTIDE SEQUENCE</scope>
    <source>
        <strain evidence="2">D15/s37</strain>
    </source>
</reference>
<proteinExistence type="predicted"/>
<evidence type="ECO:0000313" key="2">
    <source>
        <dbReference type="EMBL" id="KAI6303777.1"/>
    </source>
</evidence>
<dbReference type="EMBL" id="JABSND010000010">
    <property type="protein sequence ID" value="KAI6303777.1"/>
    <property type="molecule type" value="Genomic_DNA"/>
</dbReference>
<protein>
    <submittedName>
        <fullName evidence="2">Uncharacterized protein</fullName>
    </submittedName>
</protein>